<dbReference type="Pfam" id="PF01435">
    <property type="entry name" value="Peptidase_M48"/>
    <property type="match status" value="1"/>
</dbReference>
<dbReference type="RefSeq" id="WP_109336203.1">
    <property type="nucleotide sequence ID" value="NZ_CP021356.1"/>
</dbReference>
<dbReference type="KEGG" id="roz:CBI38_35830"/>
<evidence type="ECO:0000256" key="3">
    <source>
        <dbReference type="ARBA" id="ARBA00022801"/>
    </source>
</evidence>
<dbReference type="Gene3D" id="3.30.2010.10">
    <property type="entry name" value="Metalloproteases ('zincins'), catalytic domain"/>
    <property type="match status" value="1"/>
</dbReference>
<evidence type="ECO:0000256" key="6">
    <source>
        <dbReference type="RuleBase" id="RU003983"/>
    </source>
</evidence>
<name>A0A2S2C7D0_9NOCA</name>
<dbReference type="AlphaFoldDB" id="A0A2S2C7D0"/>
<dbReference type="GO" id="GO:0046872">
    <property type="term" value="F:metal ion binding"/>
    <property type="evidence" value="ECO:0007669"/>
    <property type="project" value="UniProtKB-KW"/>
</dbReference>
<accession>A0A2S2C7D0</accession>
<sequence length="316" mass="33938">MIVATLWMLGGLLLAMLSPRILTTMICRFVNPTVILATWTAIVVGTFVNLTVPAVVLLLPNHGGVSALFHLAQQCWLALHDGASNGVETLVGAVAAIAITAMTAGILISWLRMARERRHTHDKHLGIVHILEGTLQVHDHTLWVPLEQPLAYSIAGRPSLIVASTGLRSHLRSESVAAVLAHERAHLRGRHHLFVRLAESVALVLPWLAIMRASPVLVRTLVELAADASAARTHGRSAVHDALRTLRPHAVPSPALAMATDTDCTAVRLHALATDRNHQPGVRRSFAAYVTAMALPVLPGVLFLCVMTLTSCLAVA</sequence>
<dbReference type="CDD" id="cd07326">
    <property type="entry name" value="M56_BlaR1_MecR1_like"/>
    <property type="match status" value="1"/>
</dbReference>
<evidence type="ECO:0000259" key="8">
    <source>
        <dbReference type="Pfam" id="PF01435"/>
    </source>
</evidence>
<evidence type="ECO:0000256" key="5">
    <source>
        <dbReference type="ARBA" id="ARBA00023049"/>
    </source>
</evidence>
<evidence type="ECO:0000313" key="10">
    <source>
        <dbReference type="Proteomes" id="UP000245711"/>
    </source>
</evidence>
<comment type="similarity">
    <text evidence="6">Belongs to the peptidase M48 family.</text>
</comment>
<feature type="transmembrane region" description="Helical" evidence="7">
    <location>
        <begin position="90"/>
        <end position="111"/>
    </location>
</feature>
<feature type="transmembrane region" description="Helical" evidence="7">
    <location>
        <begin position="286"/>
        <end position="315"/>
    </location>
</feature>
<protein>
    <recommendedName>
        <fullName evidence="8">Peptidase M48 domain-containing protein</fullName>
    </recommendedName>
</protein>
<organism evidence="9 10">
    <name type="scientific">Rhodococcus oxybenzonivorans</name>
    <dbReference type="NCBI Taxonomy" id="1990687"/>
    <lineage>
        <taxon>Bacteria</taxon>
        <taxon>Bacillati</taxon>
        <taxon>Actinomycetota</taxon>
        <taxon>Actinomycetes</taxon>
        <taxon>Mycobacteriales</taxon>
        <taxon>Nocardiaceae</taxon>
        <taxon>Rhodococcus</taxon>
    </lineage>
</organism>
<dbReference type="Proteomes" id="UP000245711">
    <property type="component" value="Plasmid pRB29"/>
</dbReference>
<keyword evidence="5 6" id="KW-0482">Metalloprotease</keyword>
<keyword evidence="10" id="KW-1185">Reference proteome</keyword>
<keyword evidence="3 6" id="KW-0378">Hydrolase</keyword>
<reference evidence="9 10" key="1">
    <citation type="submission" date="2017-05" db="EMBL/GenBank/DDBJ databases">
        <title>Isolation of Rhodococcus sp. S2-17 biodegrading of BP-3.</title>
        <authorList>
            <person name="Lee Y."/>
            <person name="Kim K.H."/>
            <person name="Chun B.H."/>
            <person name="Jung H.S."/>
            <person name="Jeon C.O."/>
        </authorList>
    </citation>
    <scope>NUCLEOTIDE SEQUENCE [LARGE SCALE GENOMIC DNA]</scope>
    <source>
        <strain evidence="9 10">S2-17</strain>
        <plasmid evidence="10">prb29</plasmid>
    </source>
</reference>
<evidence type="ECO:0000256" key="4">
    <source>
        <dbReference type="ARBA" id="ARBA00022833"/>
    </source>
</evidence>
<evidence type="ECO:0000256" key="7">
    <source>
        <dbReference type="SAM" id="Phobius"/>
    </source>
</evidence>
<keyword evidence="4 6" id="KW-0862">Zinc</keyword>
<dbReference type="GO" id="GO:0004222">
    <property type="term" value="F:metalloendopeptidase activity"/>
    <property type="evidence" value="ECO:0007669"/>
    <property type="project" value="InterPro"/>
</dbReference>
<dbReference type="OrthoDB" id="9785340at2"/>
<dbReference type="EMBL" id="CP021356">
    <property type="protein sequence ID" value="AWK76787.1"/>
    <property type="molecule type" value="Genomic_DNA"/>
</dbReference>
<geneLocation type="plasmid" evidence="10">
    <name>prb29</name>
</geneLocation>
<proteinExistence type="inferred from homology"/>
<feature type="transmembrane region" description="Helical" evidence="7">
    <location>
        <begin position="6"/>
        <end position="22"/>
    </location>
</feature>
<keyword evidence="7" id="KW-1133">Transmembrane helix</keyword>
<keyword evidence="7" id="KW-0472">Membrane</keyword>
<keyword evidence="9" id="KW-0614">Plasmid</keyword>
<evidence type="ECO:0000256" key="1">
    <source>
        <dbReference type="ARBA" id="ARBA00022670"/>
    </source>
</evidence>
<keyword evidence="7" id="KW-0812">Transmembrane</keyword>
<evidence type="ECO:0000256" key="2">
    <source>
        <dbReference type="ARBA" id="ARBA00022723"/>
    </source>
</evidence>
<dbReference type="GO" id="GO:0006508">
    <property type="term" value="P:proteolysis"/>
    <property type="evidence" value="ECO:0007669"/>
    <property type="project" value="UniProtKB-KW"/>
</dbReference>
<dbReference type="InterPro" id="IPR001915">
    <property type="entry name" value="Peptidase_M48"/>
</dbReference>
<keyword evidence="1 6" id="KW-0645">Protease</keyword>
<keyword evidence="2" id="KW-0479">Metal-binding</keyword>
<feature type="domain" description="Peptidase M48" evidence="8">
    <location>
        <begin position="151"/>
        <end position="211"/>
    </location>
</feature>
<evidence type="ECO:0000313" key="9">
    <source>
        <dbReference type="EMBL" id="AWK76787.1"/>
    </source>
</evidence>
<gene>
    <name evidence="9" type="ORF">CBI38_35830</name>
</gene>
<comment type="cofactor">
    <cofactor evidence="6">
        <name>Zn(2+)</name>
        <dbReference type="ChEBI" id="CHEBI:29105"/>
    </cofactor>
    <text evidence="6">Binds 1 zinc ion per subunit.</text>
</comment>
<feature type="transmembrane region" description="Helical" evidence="7">
    <location>
        <begin position="34"/>
        <end position="59"/>
    </location>
</feature>